<organism evidence="1 2">
    <name type="scientific">Piscirickettsia litoralis</name>
    <dbReference type="NCBI Taxonomy" id="1891921"/>
    <lineage>
        <taxon>Bacteria</taxon>
        <taxon>Pseudomonadati</taxon>
        <taxon>Pseudomonadota</taxon>
        <taxon>Gammaproteobacteria</taxon>
        <taxon>Thiotrichales</taxon>
        <taxon>Piscirickettsiaceae</taxon>
        <taxon>Piscirickettsia</taxon>
    </lineage>
</organism>
<protein>
    <recommendedName>
        <fullName evidence="3">Phage tail protein</fullName>
    </recommendedName>
</protein>
<dbReference type="InterPro" id="IPR038556">
    <property type="entry name" value="TAC_Gp13-like_sf"/>
</dbReference>
<sequence>MSIRDSLLNLTCKTQPVYIEELQTDFHVKELSVAEHELLFKEQKKIDRADIALLMICLALCDEQGVRVFNSSEYKKLESLPNPVATKLVTAIQVINGFTEDNAKELQKNSEPT</sequence>
<proteinExistence type="predicted"/>
<dbReference type="RefSeq" id="WP_069314560.1">
    <property type="nucleotide sequence ID" value="NZ_MDTU01000008.1"/>
</dbReference>
<keyword evidence="2" id="KW-1185">Reference proteome</keyword>
<dbReference type="Gene3D" id="3.30.2220.20">
    <property type="entry name" value="Phage tail assembly chaperone gp13-like"/>
    <property type="match status" value="1"/>
</dbReference>
<gene>
    <name evidence="1" type="ORF">BGC07_18640</name>
</gene>
<evidence type="ECO:0008006" key="3">
    <source>
        <dbReference type="Google" id="ProtNLM"/>
    </source>
</evidence>
<dbReference type="Proteomes" id="UP000094329">
    <property type="component" value="Unassembled WGS sequence"/>
</dbReference>
<accession>A0ABX3A099</accession>
<evidence type="ECO:0000313" key="1">
    <source>
        <dbReference type="EMBL" id="ODN41048.1"/>
    </source>
</evidence>
<reference evidence="1 2" key="1">
    <citation type="submission" date="2016-08" db="EMBL/GenBank/DDBJ databases">
        <title>Draft genome sequence of Candidatus Piscirickettsia litoralis, from seawater.</title>
        <authorList>
            <person name="Wan X."/>
            <person name="Lee A.J."/>
            <person name="Hou S."/>
            <person name="Donachie S.P."/>
        </authorList>
    </citation>
    <scope>NUCLEOTIDE SEQUENCE [LARGE SCALE GENOMIC DNA]</scope>
    <source>
        <strain evidence="1 2">Y2</strain>
    </source>
</reference>
<dbReference type="EMBL" id="MDTU01000008">
    <property type="protein sequence ID" value="ODN41048.1"/>
    <property type="molecule type" value="Genomic_DNA"/>
</dbReference>
<evidence type="ECO:0000313" key="2">
    <source>
        <dbReference type="Proteomes" id="UP000094329"/>
    </source>
</evidence>
<comment type="caution">
    <text evidence="1">The sequence shown here is derived from an EMBL/GenBank/DDBJ whole genome shotgun (WGS) entry which is preliminary data.</text>
</comment>
<name>A0ABX3A099_9GAMM</name>